<dbReference type="SUPFAM" id="SSF51679">
    <property type="entry name" value="Bacterial luciferase-like"/>
    <property type="match status" value="1"/>
</dbReference>
<feature type="domain" description="Luciferase-like" evidence="1">
    <location>
        <begin position="11"/>
        <end position="319"/>
    </location>
</feature>
<dbReference type="Proteomes" id="UP001207588">
    <property type="component" value="Unassembled WGS sequence"/>
</dbReference>
<protein>
    <submittedName>
        <fullName evidence="2">LLM class F420-dependent oxidoreductase</fullName>
    </submittedName>
</protein>
<dbReference type="Gene3D" id="3.20.20.30">
    <property type="entry name" value="Luciferase-like domain"/>
    <property type="match status" value="1"/>
</dbReference>
<reference evidence="2" key="3">
    <citation type="journal article" date="2022" name="BMC Genomics">
        <title>Comparative genome analysis of mycobacteria focusing on tRNA and non-coding RNA.</title>
        <authorList>
            <person name="Behra P.R.K."/>
            <person name="Pettersson B.M.F."/>
            <person name="Ramesh M."/>
            <person name="Das S."/>
            <person name="Dasgupta S."/>
            <person name="Kirsebom L.A."/>
        </authorList>
    </citation>
    <scope>NUCLEOTIDE SEQUENCE</scope>
    <source>
        <strain evidence="2">DSM 45439</strain>
    </source>
</reference>
<evidence type="ECO:0000313" key="4">
    <source>
        <dbReference type="Proteomes" id="UP000192293"/>
    </source>
</evidence>
<keyword evidence="4" id="KW-1185">Reference proteome</keyword>
<dbReference type="InterPro" id="IPR036661">
    <property type="entry name" value="Luciferase-like_sf"/>
</dbReference>
<dbReference type="InterPro" id="IPR011251">
    <property type="entry name" value="Luciferase-like_dom"/>
</dbReference>
<evidence type="ECO:0000313" key="3">
    <source>
        <dbReference type="EMBL" id="ORA42061.1"/>
    </source>
</evidence>
<sequence length="344" mass="37582">MNVDANIGGSVDGTAGADLEVLASQVTAAERAGFDGVWSTEVSRDPFLPLMIAADRSRTLRLGTAVAVAFARSPMTMATVANDLNIFSRGRFVLGLGSQIQAHIQRRFGMPWSAPAERMREYIEALRAIWQCWYTGEKLDFRGAHYQHTLMTPMFSPQPNQFGPPRVMVAAVGPQMTTVAAEVSDGLLVHGFTTARYLREVTMPLIDAGLKASGRTRAEFTTTYPGLVATGEDEKSLVAAIQRVRDQIAFYGATPAYRKVLDLHGWGDLHLELHRLSRRGQWKDMAALVDDDVLHTIAVVGDPTEVGDDIARRFSGLVDRFTLYTPYPLSEATVAALVTAIKAA</sequence>
<reference evidence="2" key="2">
    <citation type="submission" date="2020-07" db="EMBL/GenBank/DDBJ databases">
        <authorList>
            <person name="Pettersson B.M.F."/>
            <person name="Behra P.R.K."/>
            <person name="Ramesh M."/>
            <person name="Das S."/>
            <person name="Dasgupta S."/>
            <person name="Kirsebom L.A."/>
        </authorList>
    </citation>
    <scope>NUCLEOTIDE SEQUENCE</scope>
    <source>
        <strain evidence="2">DSM 45439</strain>
    </source>
</reference>
<evidence type="ECO:0000259" key="1">
    <source>
        <dbReference type="Pfam" id="PF00296"/>
    </source>
</evidence>
<dbReference type="NCBIfam" id="TIGR03617">
    <property type="entry name" value="F420_MSMEG_2256"/>
    <property type="match status" value="1"/>
</dbReference>
<comment type="caution">
    <text evidence="2">The sequence shown here is derived from an EMBL/GenBank/DDBJ whole genome shotgun (WGS) entry which is preliminary data.</text>
</comment>
<organism evidence="2 5">
    <name type="scientific">Mycobacterium bouchedurhonense</name>
    <dbReference type="NCBI Taxonomy" id="701041"/>
    <lineage>
        <taxon>Bacteria</taxon>
        <taxon>Bacillati</taxon>
        <taxon>Actinomycetota</taxon>
        <taxon>Actinomycetes</taxon>
        <taxon>Mycobacteriales</taxon>
        <taxon>Mycobacteriaceae</taxon>
        <taxon>Mycobacterium</taxon>
        <taxon>Mycobacterium avium complex (MAC)</taxon>
    </lineage>
</organism>
<gene>
    <name evidence="3" type="ORF">BST19_26530</name>
    <name evidence="2" type="ORF">H7I91_22945</name>
</gene>
<dbReference type="Proteomes" id="UP000192293">
    <property type="component" value="Unassembled WGS sequence"/>
</dbReference>
<dbReference type="InterPro" id="IPR050564">
    <property type="entry name" value="F420-G6PD/mer"/>
</dbReference>
<dbReference type="PANTHER" id="PTHR43244">
    <property type="match status" value="1"/>
</dbReference>
<name>A0AAW5SC30_MYCBC</name>
<reference evidence="3 4" key="1">
    <citation type="submission" date="2017-02" db="EMBL/GenBank/DDBJ databases">
        <title>The new phylogeny of genus Mycobacterium.</title>
        <authorList>
            <person name="Tortoli E."/>
            <person name="Trovato A."/>
            <person name="Cirillo D.M."/>
        </authorList>
    </citation>
    <scope>NUCLEOTIDE SEQUENCE [LARGE SCALE GENOMIC DNA]</scope>
    <source>
        <strain evidence="3 4">DSM 45439</strain>
    </source>
</reference>
<dbReference type="RefSeq" id="WP_063967119.1">
    <property type="nucleotide sequence ID" value="NZ_JACKTG010000079.1"/>
</dbReference>
<dbReference type="Pfam" id="PF00296">
    <property type="entry name" value="Bac_luciferase"/>
    <property type="match status" value="1"/>
</dbReference>
<dbReference type="CDD" id="cd01097">
    <property type="entry name" value="Tetrahydromethanopterin_reductase"/>
    <property type="match status" value="1"/>
</dbReference>
<dbReference type="PANTHER" id="PTHR43244:SF2">
    <property type="entry name" value="CONSERVED HYPOTHETICAL ALANINE AND PROLINE-RICH PROTEIN"/>
    <property type="match status" value="1"/>
</dbReference>
<evidence type="ECO:0000313" key="5">
    <source>
        <dbReference type="Proteomes" id="UP001207588"/>
    </source>
</evidence>
<dbReference type="InterPro" id="IPR019919">
    <property type="entry name" value="Lucif-like_OxRdtase_MSMEG_2256"/>
</dbReference>
<dbReference type="AlphaFoldDB" id="A0AAW5SC30"/>
<dbReference type="GO" id="GO:0016705">
    <property type="term" value="F:oxidoreductase activity, acting on paired donors, with incorporation or reduction of molecular oxygen"/>
    <property type="evidence" value="ECO:0007669"/>
    <property type="project" value="InterPro"/>
</dbReference>
<dbReference type="EMBL" id="MVHL01000093">
    <property type="protein sequence ID" value="ORA42061.1"/>
    <property type="molecule type" value="Genomic_DNA"/>
</dbReference>
<accession>A0AAW5SC30</accession>
<evidence type="ECO:0000313" key="2">
    <source>
        <dbReference type="EMBL" id="MCV6992092.1"/>
    </source>
</evidence>
<proteinExistence type="predicted"/>
<dbReference type="EMBL" id="JACKTG010000079">
    <property type="protein sequence ID" value="MCV6992092.1"/>
    <property type="molecule type" value="Genomic_DNA"/>
</dbReference>